<dbReference type="GO" id="GO:0005524">
    <property type="term" value="F:ATP binding"/>
    <property type="evidence" value="ECO:0007669"/>
    <property type="project" value="UniProtKB-KW"/>
</dbReference>
<keyword evidence="2 6" id="KW-0547">Nucleotide-binding</keyword>
<evidence type="ECO:0000256" key="5">
    <source>
        <dbReference type="ARBA" id="ARBA00023458"/>
    </source>
</evidence>
<dbReference type="EMBL" id="SGXD01000002">
    <property type="protein sequence ID" value="RZS89789.1"/>
    <property type="molecule type" value="Genomic_DNA"/>
</dbReference>
<proteinExistence type="inferred from homology"/>
<evidence type="ECO:0000313" key="8">
    <source>
        <dbReference type="Proteomes" id="UP000293638"/>
    </source>
</evidence>
<dbReference type="HAMAP" id="MF_02207">
    <property type="entry name" value="MreB"/>
    <property type="match status" value="1"/>
</dbReference>
<comment type="subunit">
    <text evidence="6">Forms polymers.</text>
</comment>
<dbReference type="GO" id="GO:0008360">
    <property type="term" value="P:regulation of cell shape"/>
    <property type="evidence" value="ECO:0007669"/>
    <property type="project" value="UniProtKB-UniRule"/>
</dbReference>
<organism evidence="7 8">
    <name type="scientific">Motilibacter rhizosphaerae</name>
    <dbReference type="NCBI Taxonomy" id="598652"/>
    <lineage>
        <taxon>Bacteria</taxon>
        <taxon>Bacillati</taxon>
        <taxon>Actinomycetota</taxon>
        <taxon>Actinomycetes</taxon>
        <taxon>Motilibacterales</taxon>
        <taxon>Motilibacteraceae</taxon>
        <taxon>Motilibacter</taxon>
    </lineage>
</organism>
<dbReference type="InterPro" id="IPR043129">
    <property type="entry name" value="ATPase_NBD"/>
</dbReference>
<dbReference type="RefSeq" id="WP_130492344.1">
    <property type="nucleotide sequence ID" value="NZ_SGXD01000002.1"/>
</dbReference>
<feature type="binding site" evidence="6">
    <location>
        <begin position="290"/>
        <end position="293"/>
    </location>
    <ligand>
        <name>ATP</name>
        <dbReference type="ChEBI" id="CHEBI:30616"/>
    </ligand>
</feature>
<keyword evidence="4 6" id="KW-0133">Cell shape</keyword>
<comment type="function">
    <text evidence="6">Forms membrane-associated dynamic filaments that are essential for cell shape determination. Acts by regulating cell wall synthesis and cell elongation, and thus cell shape. A feedback loop between cell geometry and MreB localization may maintain elongated cell shape by targeting cell wall growth to regions of negative cell wall curvature.</text>
</comment>
<feature type="binding site" evidence="6">
    <location>
        <begin position="162"/>
        <end position="164"/>
    </location>
    <ligand>
        <name>ATP</name>
        <dbReference type="ChEBI" id="CHEBI:30616"/>
    </ligand>
</feature>
<sequence length="343" mass="36602">MANHFSFIGRDMAVDLGTANTLVYVRGRGIVLNEPSVVAINTGSGGIVAVGAEAKKMIGRTPGSIVAIRPLKDGVIADFDVTEKMLRYFIQKVHRRSRFSHPRLVVCVPSGITGVEQRAVKEAGYGAGARKVFIIEEPMAAAIGAGLPVSEPTGNMIVDIGGGTTEVAVISLGGIVTSQSIRTGGDELDNAIIQYVKKEYSLMLGERTSEEIKMQIGSAFPTPDEPNAEIRGRDLVSGLPKTIVVSAEEIRRAIEEPVNAIVDAVKTTLDKCPPELSGDIMDRGIMLAGGGALLHGLDERLRHETGMPIHIADRPLDAVALGSGRCVEDFEQLQQVLLPEPRH</sequence>
<dbReference type="PRINTS" id="PR01652">
    <property type="entry name" value="SHAPEPROTEIN"/>
</dbReference>
<dbReference type="PANTHER" id="PTHR42749:SF1">
    <property type="entry name" value="CELL SHAPE-DETERMINING PROTEIN MREB"/>
    <property type="match status" value="1"/>
</dbReference>
<comment type="subcellular location">
    <subcellularLocation>
        <location evidence="6">Cytoplasm</location>
    </subcellularLocation>
    <text evidence="6">Membrane-associated.</text>
</comment>
<keyword evidence="8" id="KW-1185">Reference proteome</keyword>
<keyword evidence="1 6" id="KW-0963">Cytoplasm</keyword>
<dbReference type="Proteomes" id="UP000293638">
    <property type="component" value="Unassembled WGS sequence"/>
</dbReference>
<feature type="binding site" evidence="6">
    <location>
        <begin position="18"/>
        <end position="20"/>
    </location>
    <ligand>
        <name>ATP</name>
        <dbReference type="ChEBI" id="CHEBI:30616"/>
    </ligand>
</feature>
<reference evidence="7 8" key="1">
    <citation type="submission" date="2019-02" db="EMBL/GenBank/DDBJ databases">
        <title>Genomic Encyclopedia of Type Strains, Phase IV (KMG-IV): sequencing the most valuable type-strain genomes for metagenomic binning, comparative biology and taxonomic classification.</title>
        <authorList>
            <person name="Goeker M."/>
        </authorList>
    </citation>
    <scope>NUCLEOTIDE SEQUENCE [LARGE SCALE GENOMIC DNA]</scope>
    <source>
        <strain evidence="7 8">DSM 45622</strain>
    </source>
</reference>
<feature type="binding site" evidence="6">
    <location>
        <begin position="210"/>
        <end position="213"/>
    </location>
    <ligand>
        <name>ATP</name>
        <dbReference type="ChEBI" id="CHEBI:30616"/>
    </ligand>
</feature>
<dbReference type="Gene3D" id="3.30.420.40">
    <property type="match status" value="2"/>
</dbReference>
<protein>
    <recommendedName>
        <fullName evidence="6">Cell shape-determining protein MreB</fullName>
    </recommendedName>
</protein>
<dbReference type="AlphaFoldDB" id="A0A4V2F4M0"/>
<dbReference type="PANTHER" id="PTHR42749">
    <property type="entry name" value="CELL SHAPE-DETERMINING PROTEIN MREB"/>
    <property type="match status" value="1"/>
</dbReference>
<dbReference type="OrthoDB" id="9768127at2"/>
<dbReference type="InterPro" id="IPR056546">
    <property type="entry name" value="MreB_MamK-like"/>
</dbReference>
<gene>
    <name evidence="6" type="primary">mreB</name>
    <name evidence="7" type="ORF">EV189_1563</name>
</gene>
<evidence type="ECO:0000256" key="4">
    <source>
        <dbReference type="ARBA" id="ARBA00022960"/>
    </source>
</evidence>
<dbReference type="NCBIfam" id="TIGR00904">
    <property type="entry name" value="mreB"/>
    <property type="match status" value="1"/>
</dbReference>
<evidence type="ECO:0000256" key="2">
    <source>
        <dbReference type="ARBA" id="ARBA00022741"/>
    </source>
</evidence>
<dbReference type="GO" id="GO:0005737">
    <property type="term" value="C:cytoplasm"/>
    <property type="evidence" value="ECO:0007669"/>
    <property type="project" value="UniProtKB-SubCell"/>
</dbReference>
<evidence type="ECO:0000256" key="3">
    <source>
        <dbReference type="ARBA" id="ARBA00022840"/>
    </source>
</evidence>
<dbReference type="NCBIfam" id="NF010539">
    <property type="entry name" value="PRK13927.1"/>
    <property type="match status" value="1"/>
</dbReference>
<name>A0A4V2F4M0_9ACTN</name>
<dbReference type="CDD" id="cd10225">
    <property type="entry name" value="ASKHA_NBD_MreB-like"/>
    <property type="match status" value="1"/>
</dbReference>
<keyword evidence="3 6" id="KW-0067">ATP-binding</keyword>
<comment type="caution">
    <text evidence="7">The sequence shown here is derived from an EMBL/GenBank/DDBJ whole genome shotgun (WGS) entry which is preliminary data.</text>
</comment>
<dbReference type="SUPFAM" id="SSF53067">
    <property type="entry name" value="Actin-like ATPase domain"/>
    <property type="match status" value="2"/>
</dbReference>
<comment type="similarity">
    <text evidence="5 6">Belongs to the FtsA/MreB family.</text>
</comment>
<evidence type="ECO:0000313" key="7">
    <source>
        <dbReference type="EMBL" id="RZS89789.1"/>
    </source>
</evidence>
<dbReference type="Pfam" id="PF06723">
    <property type="entry name" value="MreB_Mbl"/>
    <property type="match status" value="1"/>
</dbReference>
<dbReference type="InterPro" id="IPR004753">
    <property type="entry name" value="MreB"/>
</dbReference>
<accession>A0A4V2F4M0</accession>
<dbReference type="GO" id="GO:0000902">
    <property type="term" value="P:cell morphogenesis"/>
    <property type="evidence" value="ECO:0007669"/>
    <property type="project" value="InterPro"/>
</dbReference>
<evidence type="ECO:0000256" key="1">
    <source>
        <dbReference type="ARBA" id="ARBA00022490"/>
    </source>
</evidence>
<evidence type="ECO:0000256" key="6">
    <source>
        <dbReference type="HAMAP-Rule" id="MF_02207"/>
    </source>
</evidence>